<protein>
    <recommendedName>
        <fullName evidence="2">DUF6533 domain-containing protein</fullName>
    </recommendedName>
</protein>
<dbReference type="InterPro" id="IPR045340">
    <property type="entry name" value="DUF6533"/>
</dbReference>
<feature type="domain" description="DUF6533" evidence="2">
    <location>
        <begin position="60"/>
        <end position="105"/>
    </location>
</feature>
<keyword evidence="1" id="KW-0812">Transmembrane</keyword>
<dbReference type="Proteomes" id="UP000242287">
    <property type="component" value="Unassembled WGS sequence"/>
</dbReference>
<reference evidence="3 4" key="1">
    <citation type="submission" date="2014-02" db="EMBL/GenBank/DDBJ databases">
        <title>Transposable element dynamics among asymbiotic and ectomycorrhizal Amanita fungi.</title>
        <authorList>
            <consortium name="DOE Joint Genome Institute"/>
            <person name="Hess J."/>
            <person name="Skrede I."/>
            <person name="Wolfe B."/>
            <person name="LaButti K."/>
            <person name="Ohm R.A."/>
            <person name="Grigoriev I.V."/>
            <person name="Pringle A."/>
        </authorList>
    </citation>
    <scope>NUCLEOTIDE SEQUENCE [LARGE SCALE GENOMIC DNA]</scope>
    <source>
        <strain evidence="3 4">SKay4041</strain>
    </source>
</reference>
<dbReference type="EMBL" id="KZ302158">
    <property type="protein sequence ID" value="PFH46791.1"/>
    <property type="molecule type" value="Genomic_DNA"/>
</dbReference>
<organism evidence="3 4">
    <name type="scientific">Amanita thiersii Skay4041</name>
    <dbReference type="NCBI Taxonomy" id="703135"/>
    <lineage>
        <taxon>Eukaryota</taxon>
        <taxon>Fungi</taxon>
        <taxon>Dikarya</taxon>
        <taxon>Basidiomycota</taxon>
        <taxon>Agaricomycotina</taxon>
        <taxon>Agaricomycetes</taxon>
        <taxon>Agaricomycetidae</taxon>
        <taxon>Agaricales</taxon>
        <taxon>Pluteineae</taxon>
        <taxon>Amanitaceae</taxon>
        <taxon>Amanita</taxon>
    </lineage>
</organism>
<keyword evidence="4" id="KW-1185">Reference proteome</keyword>
<feature type="transmembrane region" description="Helical" evidence="1">
    <location>
        <begin position="91"/>
        <end position="114"/>
    </location>
</feature>
<feature type="transmembrane region" description="Helical" evidence="1">
    <location>
        <begin position="210"/>
        <end position="229"/>
    </location>
</feature>
<sequence length="324" mass="36909">MGIPWDRATNLPIKAMRPYVSNSWLLRALVGHMQYVSAQIDDWFLMAEADALNHLRVRRYIQAASATILFFDYLLTFDCEYDLIWKSPWNFVKGCFLIARYVPFIDLSVSLYFFQNPATALQTCVSTYSVVGYGFFAGQLIAEFILAYRSWVLYHKSIIVAVLFIIVHVVYVCLLYFYIHIFVKSTIYVPSLRSHFYPCLTPSLGALSNGYIIIMTYELIILTFVAARAMQTFKGGIATRFVRTVFKDGILYYAFLAVLSLIGAISTRTLPQDYGLLTVCPHSVIHAVLSCRVFLKMRREAQVDLDSDSVESSQILSTVIFADP</sequence>
<keyword evidence="1" id="KW-1133">Transmembrane helix</keyword>
<dbReference type="Pfam" id="PF20151">
    <property type="entry name" value="DUF6533"/>
    <property type="match status" value="1"/>
</dbReference>
<feature type="transmembrane region" description="Helical" evidence="1">
    <location>
        <begin position="158"/>
        <end position="179"/>
    </location>
</feature>
<proteinExistence type="predicted"/>
<feature type="transmembrane region" description="Helical" evidence="1">
    <location>
        <begin position="250"/>
        <end position="268"/>
    </location>
</feature>
<gene>
    <name evidence="3" type="ORF">AMATHDRAFT_69009</name>
</gene>
<evidence type="ECO:0000313" key="4">
    <source>
        <dbReference type="Proteomes" id="UP000242287"/>
    </source>
</evidence>
<accession>A0A2A9NEU8</accession>
<evidence type="ECO:0000259" key="2">
    <source>
        <dbReference type="Pfam" id="PF20151"/>
    </source>
</evidence>
<evidence type="ECO:0000256" key="1">
    <source>
        <dbReference type="SAM" id="Phobius"/>
    </source>
</evidence>
<keyword evidence="1" id="KW-0472">Membrane</keyword>
<feature type="transmembrane region" description="Helical" evidence="1">
    <location>
        <begin position="126"/>
        <end position="146"/>
    </location>
</feature>
<dbReference type="AlphaFoldDB" id="A0A2A9NEU8"/>
<dbReference type="OrthoDB" id="3350812at2759"/>
<evidence type="ECO:0000313" key="3">
    <source>
        <dbReference type="EMBL" id="PFH46791.1"/>
    </source>
</evidence>
<name>A0A2A9NEU8_9AGAR</name>